<evidence type="ECO:0000313" key="3">
    <source>
        <dbReference type="EMBL" id="KRG20378.1"/>
    </source>
</evidence>
<dbReference type="EMBL" id="LKAJ02000001">
    <property type="protein sequence ID" value="MCS5711686.1"/>
    <property type="molecule type" value="Genomic_DNA"/>
</dbReference>
<protein>
    <submittedName>
        <fullName evidence="3">Uncharacterized protein</fullName>
    </submittedName>
</protein>
<dbReference type="STRING" id="295108.HT99x_02474"/>
<comment type="caution">
    <text evidence="3">The sequence shown here is derived from an EMBL/GenBank/DDBJ whole genome shotgun (WGS) entry which is preliminary data.</text>
</comment>
<proteinExistence type="predicted"/>
<keyword evidence="5" id="KW-1185">Reference proteome</keyword>
<dbReference type="EMBL" id="LKAJ01000012">
    <property type="protein sequence ID" value="KRG20378.1"/>
    <property type="molecule type" value="Genomic_DNA"/>
</dbReference>
<feature type="coiled-coil region" evidence="1">
    <location>
        <begin position="142"/>
        <end position="199"/>
    </location>
</feature>
<feature type="compositionally biased region" description="Polar residues" evidence="2">
    <location>
        <begin position="242"/>
        <end position="271"/>
    </location>
</feature>
<evidence type="ECO:0000313" key="4">
    <source>
        <dbReference type="EMBL" id="MCS5711686.1"/>
    </source>
</evidence>
<evidence type="ECO:0000256" key="2">
    <source>
        <dbReference type="SAM" id="MobiDB-lite"/>
    </source>
</evidence>
<dbReference type="RefSeq" id="WP_075067089.1">
    <property type="nucleotide sequence ID" value="NZ_LKAJ02000001.1"/>
</dbReference>
<feature type="region of interest" description="Disordered" evidence="2">
    <location>
        <begin position="242"/>
        <end position="302"/>
    </location>
</feature>
<dbReference type="AlphaFoldDB" id="A0A0Q9YSE6"/>
<reference evidence="3" key="1">
    <citation type="submission" date="2015-09" db="EMBL/GenBank/DDBJ databases">
        <title>Draft Genome Sequences of Two Novel Amoeba-resistant Intranuclear Bacteria, Candidatus Berkiella cookevillensis and Candidatus Berkiella aquae.</title>
        <authorList>
            <person name="Mehari Y.T."/>
            <person name="Arivett B.A."/>
            <person name="Farone A.L."/>
            <person name="Gunderson J.H."/>
            <person name="Farone M.B."/>
        </authorList>
    </citation>
    <scope>NUCLEOTIDE SEQUENCE [LARGE SCALE GENOMIC DNA]</scope>
    <source>
        <strain evidence="3">HT99</strain>
    </source>
</reference>
<accession>A0A0Q9YSE6</accession>
<sequence length="458" mass="51069">MSLTGTDDSSLPPIEPIDPTLSEKEQEKLKAFQKTLQNNLDKQKAAQEKADTANTKSYVEHYKDDMKSMWEQTKQTFSNAEVAKDEYEAFAQLLQYLLQLFAFASSPATQALNAAGEKAWAQMKESYHQRQADLQGEKYSDIEHQESRLNKLVELIEQSSNKIADLKARIQQEGGTGKAARLERQLAFENEKLKMLVEAKEKTDARITELKKLENPNEQTVTLDSAPDEPKPEDEILFSTTTTPSLQQGNTVHKPEGTNQILFSTTSTGPQIKTEPDPLGPLDDLLDTRSPPIVPQHRSTERSPIVNDTQLSIKEFHEKLKSLKSEQLAELGIKKFEAISPDASSTIKLSMYSTSDTSPTGKTTDVTVEHKPGTEGITYSMKKDMSAEEKLQTIEQICKLAVETAKPGTEFKVPSQDPERKAATEAALNKALKAKYPDYVEGKFKVPDNKRPSANLGH</sequence>
<feature type="region of interest" description="Disordered" evidence="2">
    <location>
        <begin position="1"/>
        <end position="25"/>
    </location>
</feature>
<evidence type="ECO:0000256" key="1">
    <source>
        <dbReference type="SAM" id="Coils"/>
    </source>
</evidence>
<gene>
    <name evidence="4" type="ORF">HT99x_009585</name>
    <name evidence="3" type="ORF">HT99x_02474</name>
</gene>
<name>A0A0Q9YSE6_9GAMM</name>
<keyword evidence="1" id="KW-0175">Coiled coil</keyword>
<evidence type="ECO:0000313" key="5">
    <source>
        <dbReference type="Proteomes" id="UP000051497"/>
    </source>
</evidence>
<reference evidence="4" key="3">
    <citation type="submission" date="2021-06" db="EMBL/GenBank/DDBJ databases">
        <title>Genomic Description and Analysis of Intracellular Bacteria, Candidatus Berkiella cookevillensis and Candidatus Berkiella aquae.</title>
        <authorList>
            <person name="Kidane D.T."/>
            <person name="Mehari Y.T."/>
            <person name="Rice F.C."/>
            <person name="Arivett B.A."/>
            <person name="Farone A.L."/>
            <person name="Berk S.G."/>
            <person name="Farone M.B."/>
        </authorList>
    </citation>
    <scope>NUCLEOTIDE SEQUENCE</scope>
    <source>
        <strain evidence="4">HT99</strain>
    </source>
</reference>
<dbReference type="Proteomes" id="UP000051497">
    <property type="component" value="Unassembled WGS sequence"/>
</dbReference>
<reference evidence="4" key="2">
    <citation type="journal article" date="2016" name="Genome Announc.">
        <title>Draft Genome Sequences of Two Novel Amoeba-Resistant Intranuclear Bacteria, 'Candidatus Berkiella cookevillensis' and 'Candidatus Berkiella aquae'.</title>
        <authorList>
            <person name="Mehari Y.T."/>
            <person name="Arivett B.A."/>
            <person name="Farone A.L."/>
            <person name="Gunderson J.H."/>
            <person name="Farone M.B."/>
        </authorList>
    </citation>
    <scope>NUCLEOTIDE SEQUENCE</scope>
    <source>
        <strain evidence="4">HT99</strain>
    </source>
</reference>
<organism evidence="3">
    <name type="scientific">Candidatus Berkiella aquae</name>
    <dbReference type="NCBI Taxonomy" id="295108"/>
    <lineage>
        <taxon>Bacteria</taxon>
        <taxon>Pseudomonadati</taxon>
        <taxon>Pseudomonadota</taxon>
        <taxon>Gammaproteobacteria</taxon>
        <taxon>Candidatus Berkiellales</taxon>
        <taxon>Candidatus Berkiellaceae</taxon>
        <taxon>Candidatus Berkiella</taxon>
    </lineage>
</organism>